<evidence type="ECO:0000313" key="4">
    <source>
        <dbReference type="WBParaSite" id="GPUH_0002702101-mRNA-1"/>
    </source>
</evidence>
<gene>
    <name evidence="2" type="ORF">GPUH_LOCUS26991</name>
</gene>
<proteinExistence type="predicted"/>
<feature type="region of interest" description="Disordered" evidence="1">
    <location>
        <begin position="20"/>
        <end position="42"/>
    </location>
</feature>
<keyword evidence="3" id="KW-1185">Reference proteome</keyword>
<dbReference type="AlphaFoldDB" id="A0A183F1A0"/>
<feature type="compositionally biased region" description="Low complexity" evidence="1">
    <location>
        <begin position="69"/>
        <end position="86"/>
    </location>
</feature>
<organism evidence="4">
    <name type="scientific">Gongylonema pulchrum</name>
    <dbReference type="NCBI Taxonomy" id="637853"/>
    <lineage>
        <taxon>Eukaryota</taxon>
        <taxon>Metazoa</taxon>
        <taxon>Ecdysozoa</taxon>
        <taxon>Nematoda</taxon>
        <taxon>Chromadorea</taxon>
        <taxon>Rhabditida</taxon>
        <taxon>Spirurina</taxon>
        <taxon>Spiruromorpha</taxon>
        <taxon>Spiruroidea</taxon>
        <taxon>Gongylonematidae</taxon>
        <taxon>Gongylonema</taxon>
    </lineage>
</organism>
<reference evidence="4" key="1">
    <citation type="submission" date="2016-06" db="UniProtKB">
        <authorList>
            <consortium name="WormBaseParasite"/>
        </authorList>
    </citation>
    <scope>IDENTIFICATION</scope>
</reference>
<dbReference type="WBParaSite" id="GPUH_0002702101-mRNA-1">
    <property type="protein sequence ID" value="GPUH_0002702101-mRNA-1"/>
    <property type="gene ID" value="GPUH_0002702101"/>
</dbReference>
<dbReference type="Proteomes" id="UP000271098">
    <property type="component" value="Unassembled WGS sequence"/>
</dbReference>
<evidence type="ECO:0000256" key="1">
    <source>
        <dbReference type="SAM" id="MobiDB-lite"/>
    </source>
</evidence>
<dbReference type="EMBL" id="UYRT01116743">
    <property type="protein sequence ID" value="VDN49781.1"/>
    <property type="molecule type" value="Genomic_DNA"/>
</dbReference>
<name>A0A183F1A0_9BILA</name>
<reference evidence="2 3" key="2">
    <citation type="submission" date="2018-11" db="EMBL/GenBank/DDBJ databases">
        <authorList>
            <consortium name="Pathogen Informatics"/>
        </authorList>
    </citation>
    <scope>NUCLEOTIDE SEQUENCE [LARGE SCALE GENOMIC DNA]</scope>
</reference>
<sequence length="103" mass="11019">MPVLRFSRLQMSTRYSRWLQDARGGRAAVSDEKRSSPTSQAAVSRALHVCGKVIAQYGAASKPRRSGLAAARPPANSSSASDATSRQVAVVEQCESHARPPLI</sequence>
<feature type="compositionally biased region" description="Basic and acidic residues" evidence="1">
    <location>
        <begin position="94"/>
        <end position="103"/>
    </location>
</feature>
<accession>A0A183F1A0</accession>
<protein>
    <submittedName>
        <fullName evidence="4">Transposase</fullName>
    </submittedName>
</protein>
<evidence type="ECO:0000313" key="2">
    <source>
        <dbReference type="EMBL" id="VDN49781.1"/>
    </source>
</evidence>
<evidence type="ECO:0000313" key="3">
    <source>
        <dbReference type="Proteomes" id="UP000271098"/>
    </source>
</evidence>
<feature type="region of interest" description="Disordered" evidence="1">
    <location>
        <begin position="61"/>
        <end position="103"/>
    </location>
</feature>